<evidence type="ECO:0000256" key="2">
    <source>
        <dbReference type="ARBA" id="ARBA00022692"/>
    </source>
</evidence>
<evidence type="ECO:0000256" key="1">
    <source>
        <dbReference type="ARBA" id="ARBA00004141"/>
    </source>
</evidence>
<evidence type="ECO:0000259" key="6">
    <source>
        <dbReference type="Pfam" id="PF01694"/>
    </source>
</evidence>
<dbReference type="GO" id="GO:0016020">
    <property type="term" value="C:membrane"/>
    <property type="evidence" value="ECO:0007669"/>
    <property type="project" value="UniProtKB-SubCell"/>
</dbReference>
<evidence type="ECO:0000256" key="3">
    <source>
        <dbReference type="ARBA" id="ARBA00022989"/>
    </source>
</evidence>
<feature type="transmembrane region" description="Helical" evidence="5">
    <location>
        <begin position="186"/>
        <end position="204"/>
    </location>
</feature>
<protein>
    <recommendedName>
        <fullName evidence="6">Peptidase S54 rhomboid domain-containing protein</fullName>
    </recommendedName>
</protein>
<dbReference type="GO" id="GO:0004252">
    <property type="term" value="F:serine-type endopeptidase activity"/>
    <property type="evidence" value="ECO:0007669"/>
    <property type="project" value="InterPro"/>
</dbReference>
<comment type="subcellular location">
    <subcellularLocation>
        <location evidence="1">Membrane</location>
        <topology evidence="1">Multi-pass membrane protein</topology>
    </subcellularLocation>
</comment>
<dbReference type="AlphaFoldDB" id="A0A7S2QV26"/>
<dbReference type="EMBL" id="HBHE01000518">
    <property type="protein sequence ID" value="CAD9652766.1"/>
    <property type="molecule type" value="Transcribed_RNA"/>
</dbReference>
<evidence type="ECO:0000313" key="7">
    <source>
        <dbReference type="EMBL" id="CAD9652766.1"/>
    </source>
</evidence>
<dbReference type="SUPFAM" id="SSF144091">
    <property type="entry name" value="Rhomboid-like"/>
    <property type="match status" value="1"/>
</dbReference>
<feature type="domain" description="Peptidase S54 rhomboid" evidence="6">
    <location>
        <begin position="172"/>
        <end position="302"/>
    </location>
</feature>
<dbReference type="Gene3D" id="1.20.1540.10">
    <property type="entry name" value="Rhomboid-like"/>
    <property type="match status" value="1"/>
</dbReference>
<keyword evidence="4 5" id="KW-0472">Membrane</keyword>
<dbReference type="Pfam" id="PF01694">
    <property type="entry name" value="Rhomboid"/>
    <property type="match status" value="1"/>
</dbReference>
<evidence type="ECO:0000256" key="5">
    <source>
        <dbReference type="SAM" id="Phobius"/>
    </source>
</evidence>
<dbReference type="InterPro" id="IPR022764">
    <property type="entry name" value="Peptidase_S54_rhomboid_dom"/>
</dbReference>
<accession>A0A7S2QV26</accession>
<name>A0A7S2QV26_9STRA</name>
<dbReference type="InterPro" id="IPR050925">
    <property type="entry name" value="Rhomboid_protease_S54"/>
</dbReference>
<evidence type="ECO:0000256" key="4">
    <source>
        <dbReference type="ARBA" id="ARBA00023136"/>
    </source>
</evidence>
<proteinExistence type="predicted"/>
<dbReference type="PANTHER" id="PTHR43731">
    <property type="entry name" value="RHOMBOID PROTEASE"/>
    <property type="match status" value="1"/>
</dbReference>
<feature type="transmembrane region" description="Helical" evidence="5">
    <location>
        <begin position="211"/>
        <end position="230"/>
    </location>
</feature>
<sequence>MIGSTYTLRSILCRRKLWLCILIPCLVLKTSALKHSLPLCFSGTPLNVRHHRNSPFISASTRKCSAGKRSPTSFLQTSVISSLPYLRDLPPGINSKLQTTILFSYFAQNFSALTYHKTISRFLHWSYIKHLSSLFLSSPTPRTIPLGGRFNVPTSGPLCADLSFIPRLSLLQPHRFLTSSLVHGNLFHLILILFSLQNIPFYLSKAIGEELFLLVFLVSTIVGNIFHYFVSPSVPNLGASVGICGLHGILWVIYIQSRRSSDAKNVLMSTGLMLVFGYFNPVVSNASHIGGFIGGAVMGWLSGPRFKKAYRSKRDPGDSSGFFGDRIDYNPALRTIAGRMEIVEPRFNWRLVAGTIAATAAFAGGAEGVLRSLSMMTKVIMRSGAISRVRWFH</sequence>
<organism evidence="7">
    <name type="scientific">Triparma pacifica</name>
    <dbReference type="NCBI Taxonomy" id="91992"/>
    <lineage>
        <taxon>Eukaryota</taxon>
        <taxon>Sar</taxon>
        <taxon>Stramenopiles</taxon>
        <taxon>Ochrophyta</taxon>
        <taxon>Bolidophyceae</taxon>
        <taxon>Parmales</taxon>
        <taxon>Triparmaceae</taxon>
        <taxon>Triparma</taxon>
    </lineage>
</organism>
<dbReference type="PANTHER" id="PTHR43731:SF26">
    <property type="entry name" value="RHOMBOID-LIKE PROTEIN 10, CHLOROPLASTIC"/>
    <property type="match status" value="1"/>
</dbReference>
<dbReference type="InterPro" id="IPR035952">
    <property type="entry name" value="Rhomboid-like_sf"/>
</dbReference>
<gene>
    <name evidence="7" type="ORF">TPAC0785_LOCUS310</name>
</gene>
<keyword evidence="3 5" id="KW-1133">Transmembrane helix</keyword>
<feature type="transmembrane region" description="Helical" evidence="5">
    <location>
        <begin position="236"/>
        <end position="254"/>
    </location>
</feature>
<reference evidence="7" key="1">
    <citation type="submission" date="2021-01" db="EMBL/GenBank/DDBJ databases">
        <authorList>
            <person name="Corre E."/>
            <person name="Pelletier E."/>
            <person name="Niang G."/>
            <person name="Scheremetjew M."/>
            <person name="Finn R."/>
            <person name="Kale V."/>
            <person name="Holt S."/>
            <person name="Cochrane G."/>
            <person name="Meng A."/>
            <person name="Brown T."/>
            <person name="Cohen L."/>
        </authorList>
    </citation>
    <scope>NUCLEOTIDE SEQUENCE</scope>
    <source>
        <strain evidence="7">CCMP 1866</strain>
    </source>
</reference>
<keyword evidence="2 5" id="KW-0812">Transmembrane</keyword>